<feature type="region of interest" description="Disordered" evidence="1">
    <location>
        <begin position="1"/>
        <end position="33"/>
    </location>
</feature>
<feature type="compositionally biased region" description="Polar residues" evidence="1">
    <location>
        <begin position="1"/>
        <end position="12"/>
    </location>
</feature>
<gene>
    <name evidence="3" type="ORF">FMOSSE_LOCUS15393</name>
</gene>
<feature type="domain" description="CRIB" evidence="2">
    <location>
        <begin position="67"/>
        <end position="80"/>
    </location>
</feature>
<dbReference type="Proteomes" id="UP000789375">
    <property type="component" value="Unassembled WGS sequence"/>
</dbReference>
<feature type="region of interest" description="Disordered" evidence="1">
    <location>
        <begin position="114"/>
        <end position="205"/>
    </location>
</feature>
<feature type="compositionally biased region" description="Polar residues" evidence="1">
    <location>
        <begin position="169"/>
        <end position="178"/>
    </location>
</feature>
<sequence>MGSCISSSSQKQTNRDVGVSSATYSQTTNKTVNNRFHENINEVSSPKDNARKAKVVKRPKKVHKGLIGLPSNFQHTGHIGIAELRSGKVDPEKIKSQMAEVAAALSLEGLNMGSSIPTTPLNNVNNKQKTSPAANMNKQRLSSLTSVSEQQVVTNNNSNNVNNGNSSTFSQNDPQNDPQFKVKRKPTLTSVSSPVPRPSSPPLNTIGDPMAEIVAALKMPIDGNFGKQNDQKLV</sequence>
<protein>
    <submittedName>
        <fullName evidence="3">8388_t:CDS:1</fullName>
    </submittedName>
</protein>
<reference evidence="3" key="1">
    <citation type="submission" date="2021-06" db="EMBL/GenBank/DDBJ databases">
        <authorList>
            <person name="Kallberg Y."/>
            <person name="Tangrot J."/>
            <person name="Rosling A."/>
        </authorList>
    </citation>
    <scope>NUCLEOTIDE SEQUENCE</scope>
    <source>
        <strain evidence="3">87-6 pot B 2015</strain>
    </source>
</reference>
<feature type="compositionally biased region" description="Polar residues" evidence="1">
    <location>
        <begin position="114"/>
        <end position="145"/>
    </location>
</feature>
<dbReference type="EMBL" id="CAJVPP010015375">
    <property type="protein sequence ID" value="CAG8726713.1"/>
    <property type="molecule type" value="Genomic_DNA"/>
</dbReference>
<dbReference type="InterPro" id="IPR000095">
    <property type="entry name" value="CRIB_dom"/>
</dbReference>
<name>A0A9N9I9I7_FUNMO</name>
<proteinExistence type="predicted"/>
<keyword evidence="4" id="KW-1185">Reference proteome</keyword>
<organism evidence="3 4">
    <name type="scientific">Funneliformis mosseae</name>
    <name type="common">Endomycorrhizal fungus</name>
    <name type="synonym">Glomus mosseae</name>
    <dbReference type="NCBI Taxonomy" id="27381"/>
    <lineage>
        <taxon>Eukaryota</taxon>
        <taxon>Fungi</taxon>
        <taxon>Fungi incertae sedis</taxon>
        <taxon>Mucoromycota</taxon>
        <taxon>Glomeromycotina</taxon>
        <taxon>Glomeromycetes</taxon>
        <taxon>Glomerales</taxon>
        <taxon>Glomeraceae</taxon>
        <taxon>Funneliformis</taxon>
    </lineage>
</organism>
<evidence type="ECO:0000313" key="3">
    <source>
        <dbReference type="EMBL" id="CAG8726713.1"/>
    </source>
</evidence>
<accession>A0A9N9I9I7</accession>
<evidence type="ECO:0000259" key="2">
    <source>
        <dbReference type="PROSITE" id="PS50108"/>
    </source>
</evidence>
<comment type="caution">
    <text evidence="3">The sequence shown here is derived from an EMBL/GenBank/DDBJ whole genome shotgun (WGS) entry which is preliminary data.</text>
</comment>
<feature type="compositionally biased region" description="Low complexity" evidence="1">
    <location>
        <begin position="146"/>
        <end position="168"/>
    </location>
</feature>
<feature type="non-terminal residue" evidence="3">
    <location>
        <position position="234"/>
    </location>
</feature>
<evidence type="ECO:0000313" key="4">
    <source>
        <dbReference type="Proteomes" id="UP000789375"/>
    </source>
</evidence>
<dbReference type="PROSITE" id="PS50108">
    <property type="entry name" value="CRIB"/>
    <property type="match status" value="1"/>
</dbReference>
<dbReference type="AlphaFoldDB" id="A0A9N9I9I7"/>
<evidence type="ECO:0000256" key="1">
    <source>
        <dbReference type="SAM" id="MobiDB-lite"/>
    </source>
</evidence>
<feature type="compositionally biased region" description="Polar residues" evidence="1">
    <location>
        <begin position="20"/>
        <end position="33"/>
    </location>
</feature>